<reference evidence="9" key="2">
    <citation type="submission" date="2021-04" db="EMBL/GenBank/DDBJ databases">
        <authorList>
            <person name="Gilroy R."/>
        </authorList>
    </citation>
    <scope>NUCLEOTIDE SEQUENCE</scope>
    <source>
        <strain evidence="9">3436</strain>
    </source>
</reference>
<feature type="transmembrane region" description="Helical" evidence="8">
    <location>
        <begin position="25"/>
        <end position="42"/>
    </location>
</feature>
<keyword evidence="4" id="KW-1003">Cell membrane</keyword>
<feature type="transmembrane region" description="Helical" evidence="8">
    <location>
        <begin position="71"/>
        <end position="88"/>
    </location>
</feature>
<comment type="similarity">
    <text evidence="2">Belongs to the nicotinamide ribonucleoside (NR) uptake permease (TC 4.B.1) family.</text>
</comment>
<dbReference type="Pfam" id="PF04973">
    <property type="entry name" value="NMN_transporter"/>
    <property type="match status" value="1"/>
</dbReference>
<evidence type="ECO:0000256" key="6">
    <source>
        <dbReference type="ARBA" id="ARBA00022989"/>
    </source>
</evidence>
<feature type="transmembrane region" description="Helical" evidence="8">
    <location>
        <begin position="208"/>
        <end position="228"/>
    </location>
</feature>
<organism evidence="9 10">
    <name type="scientific">Candidatus Gemmiger excrementavium</name>
    <dbReference type="NCBI Taxonomy" id="2838608"/>
    <lineage>
        <taxon>Bacteria</taxon>
        <taxon>Bacillati</taxon>
        <taxon>Bacillota</taxon>
        <taxon>Clostridia</taxon>
        <taxon>Eubacteriales</taxon>
        <taxon>Gemmiger</taxon>
    </lineage>
</organism>
<keyword evidence="3" id="KW-0813">Transport</keyword>
<dbReference type="EMBL" id="DXBO01000154">
    <property type="protein sequence ID" value="HIZ49186.1"/>
    <property type="molecule type" value="Genomic_DNA"/>
</dbReference>
<evidence type="ECO:0000256" key="1">
    <source>
        <dbReference type="ARBA" id="ARBA00004651"/>
    </source>
</evidence>
<feature type="transmembrane region" description="Helical" evidence="8">
    <location>
        <begin position="183"/>
        <end position="202"/>
    </location>
</feature>
<dbReference type="NCBIfam" id="TIGR01528">
    <property type="entry name" value="NMN_trans_PnuC"/>
    <property type="match status" value="1"/>
</dbReference>
<evidence type="ECO:0000256" key="8">
    <source>
        <dbReference type="SAM" id="Phobius"/>
    </source>
</evidence>
<feature type="transmembrane region" description="Helical" evidence="8">
    <location>
        <begin position="134"/>
        <end position="152"/>
    </location>
</feature>
<dbReference type="InterPro" id="IPR006419">
    <property type="entry name" value="NMN_transpt_PnuC"/>
</dbReference>
<dbReference type="PANTHER" id="PTHR36122">
    <property type="entry name" value="NICOTINAMIDE RIBOSIDE TRANSPORTER PNUC"/>
    <property type="match status" value="1"/>
</dbReference>
<dbReference type="GO" id="GO:0034257">
    <property type="term" value="F:nicotinamide riboside transmembrane transporter activity"/>
    <property type="evidence" value="ECO:0007669"/>
    <property type="project" value="InterPro"/>
</dbReference>
<name>A0A9D2F530_9FIRM</name>
<evidence type="ECO:0000256" key="5">
    <source>
        <dbReference type="ARBA" id="ARBA00022692"/>
    </source>
</evidence>
<dbReference type="AlphaFoldDB" id="A0A9D2F530"/>
<dbReference type="PANTHER" id="PTHR36122:SF2">
    <property type="entry name" value="NICOTINAMIDE RIBOSIDE TRANSPORTER PNUC"/>
    <property type="match status" value="1"/>
</dbReference>
<dbReference type="GO" id="GO:0005886">
    <property type="term" value="C:plasma membrane"/>
    <property type="evidence" value="ECO:0007669"/>
    <property type="project" value="UniProtKB-SubCell"/>
</dbReference>
<evidence type="ECO:0000256" key="4">
    <source>
        <dbReference type="ARBA" id="ARBA00022475"/>
    </source>
</evidence>
<comment type="subcellular location">
    <subcellularLocation>
        <location evidence="1">Cell membrane</location>
        <topology evidence="1">Multi-pass membrane protein</topology>
    </subcellularLocation>
</comment>
<accession>A0A9D2F530</accession>
<evidence type="ECO:0000256" key="7">
    <source>
        <dbReference type="ARBA" id="ARBA00023136"/>
    </source>
</evidence>
<evidence type="ECO:0000256" key="3">
    <source>
        <dbReference type="ARBA" id="ARBA00022448"/>
    </source>
</evidence>
<keyword evidence="6 8" id="KW-1133">Transmembrane helix</keyword>
<feature type="transmembrane region" description="Helical" evidence="8">
    <location>
        <begin position="158"/>
        <end position="176"/>
    </location>
</feature>
<reference evidence="9" key="1">
    <citation type="journal article" date="2021" name="PeerJ">
        <title>Extensive microbial diversity within the chicken gut microbiome revealed by metagenomics and culture.</title>
        <authorList>
            <person name="Gilroy R."/>
            <person name="Ravi A."/>
            <person name="Getino M."/>
            <person name="Pursley I."/>
            <person name="Horton D.L."/>
            <person name="Alikhan N.F."/>
            <person name="Baker D."/>
            <person name="Gharbi K."/>
            <person name="Hall N."/>
            <person name="Watson M."/>
            <person name="Adriaenssens E.M."/>
            <person name="Foster-Nyarko E."/>
            <person name="Jarju S."/>
            <person name="Secka A."/>
            <person name="Antonio M."/>
            <person name="Oren A."/>
            <person name="Chaudhuri R.R."/>
            <person name="La Ragione R."/>
            <person name="Hildebrand F."/>
            <person name="Pallen M.J."/>
        </authorList>
    </citation>
    <scope>NUCLEOTIDE SEQUENCE</scope>
    <source>
        <strain evidence="9">3436</strain>
    </source>
</reference>
<feature type="transmembrane region" description="Helical" evidence="8">
    <location>
        <begin position="94"/>
        <end position="113"/>
    </location>
</feature>
<keyword evidence="7 8" id="KW-0472">Membrane</keyword>
<evidence type="ECO:0000313" key="10">
    <source>
        <dbReference type="Proteomes" id="UP000824031"/>
    </source>
</evidence>
<proteinExistence type="inferred from homology"/>
<gene>
    <name evidence="9" type="primary">pnuC</name>
    <name evidence="9" type="ORF">H9810_10730</name>
</gene>
<protein>
    <submittedName>
        <fullName evidence="9">Nicotinamide riboside transporter PnuC</fullName>
    </submittedName>
</protein>
<dbReference type="Proteomes" id="UP000824031">
    <property type="component" value="Unassembled WGS sequence"/>
</dbReference>
<comment type="caution">
    <text evidence="9">The sequence shown here is derived from an EMBL/GenBank/DDBJ whole genome shotgun (WGS) entry which is preliminary data.</text>
</comment>
<sequence>MCIRVLFFGGFAMLSKLNYFSKAEWTLWISSVVLIVGTFVLFHQTDYLSLTASLIGATSLILNAKGNPLGLVLGIAFSLLYGYISYTFSYYGEMLTYLGMTAPMSLYALVCWLRHPSGAGRAEVKVGSISRREALFALVLSAVVTVVFYFILRAFHTANLLPSTISVTTSFLAVYLTARRSPLFAVAYAANDLVLILLWGLATLQDASYLSVVVCFVMFFANDIYGFINWSRMRRRQAAAA</sequence>
<evidence type="ECO:0000256" key="2">
    <source>
        <dbReference type="ARBA" id="ARBA00006669"/>
    </source>
</evidence>
<evidence type="ECO:0000313" key="9">
    <source>
        <dbReference type="EMBL" id="HIZ49186.1"/>
    </source>
</evidence>
<keyword evidence="5 8" id="KW-0812">Transmembrane</keyword>
<feature type="transmembrane region" description="Helical" evidence="8">
    <location>
        <begin position="48"/>
        <end position="64"/>
    </location>
</feature>